<dbReference type="Proteomes" id="UP001151582">
    <property type="component" value="Unassembled WGS sequence"/>
</dbReference>
<organism evidence="1 2">
    <name type="scientific">Dimargaris verticillata</name>
    <dbReference type="NCBI Taxonomy" id="2761393"/>
    <lineage>
        <taxon>Eukaryota</taxon>
        <taxon>Fungi</taxon>
        <taxon>Fungi incertae sedis</taxon>
        <taxon>Zoopagomycota</taxon>
        <taxon>Kickxellomycotina</taxon>
        <taxon>Dimargaritomycetes</taxon>
        <taxon>Dimargaritales</taxon>
        <taxon>Dimargaritaceae</taxon>
        <taxon>Dimargaris</taxon>
    </lineage>
</organism>
<proteinExistence type="predicted"/>
<gene>
    <name evidence="1" type="ORF">H4R34_004494</name>
</gene>
<dbReference type="AlphaFoldDB" id="A0A9W8B433"/>
<dbReference type="InterPro" id="IPR004327">
    <property type="entry name" value="Phstyr_phstse_ac"/>
</dbReference>
<name>A0A9W8B433_9FUNG</name>
<accession>A0A9W8B433</accession>
<keyword evidence="2" id="KW-1185">Reference proteome</keyword>
<dbReference type="EMBL" id="JANBQB010000577">
    <property type="protein sequence ID" value="KAJ1975031.1"/>
    <property type="molecule type" value="Genomic_DNA"/>
</dbReference>
<reference evidence="1" key="1">
    <citation type="submission" date="2022-07" db="EMBL/GenBank/DDBJ databases">
        <title>Phylogenomic reconstructions and comparative analyses of Kickxellomycotina fungi.</title>
        <authorList>
            <person name="Reynolds N.K."/>
            <person name="Stajich J.E."/>
            <person name="Barry K."/>
            <person name="Grigoriev I.V."/>
            <person name="Crous P."/>
            <person name="Smith M.E."/>
        </authorList>
    </citation>
    <scope>NUCLEOTIDE SEQUENCE</scope>
    <source>
        <strain evidence="1">RSA 567</strain>
    </source>
</reference>
<protein>
    <submittedName>
        <fullName evidence="1">Uncharacterized protein</fullName>
    </submittedName>
</protein>
<comment type="caution">
    <text evidence="1">The sequence shown here is derived from an EMBL/GenBank/DDBJ whole genome shotgun (WGS) entry which is preliminary data.</text>
</comment>
<feature type="non-terminal residue" evidence="1">
    <location>
        <position position="59"/>
    </location>
</feature>
<dbReference type="InterPro" id="IPR037218">
    <property type="entry name" value="PTPA_sf"/>
</dbReference>
<evidence type="ECO:0000313" key="2">
    <source>
        <dbReference type="Proteomes" id="UP001151582"/>
    </source>
</evidence>
<dbReference type="Pfam" id="PF03095">
    <property type="entry name" value="PTPA"/>
    <property type="match status" value="1"/>
</dbReference>
<sequence length="59" mass="6454">MTSTNSVSTTLLPEPRILTKEDLQEFQHSPAYAQFMGLIEALNSAVIGKTLTEACHCSE</sequence>
<dbReference type="SUPFAM" id="SSF140984">
    <property type="entry name" value="PTPA-like"/>
    <property type="match status" value="1"/>
</dbReference>
<evidence type="ECO:0000313" key="1">
    <source>
        <dbReference type="EMBL" id="KAJ1975031.1"/>
    </source>
</evidence>
<dbReference type="GO" id="GO:0019211">
    <property type="term" value="F:phosphatase activator activity"/>
    <property type="evidence" value="ECO:0007669"/>
    <property type="project" value="InterPro"/>
</dbReference>